<proteinExistence type="predicted"/>
<dbReference type="InterPro" id="IPR054191">
    <property type="entry name" value="DUF6896"/>
</dbReference>
<sequence>MSDQNETLDILINDFISMVESSTLIFERKFGTRDIRRLWRTKAIKRCGRVTRGVKYELHGIGCCINLSTGSVDFDYGPNGEINGFDTWRLYNFARERPSKHRKYCDEETIKKELKEYIELKKIKKMSGISNLYVLADSTETD</sequence>
<dbReference type="Pfam" id="PF21837">
    <property type="entry name" value="DUF6896"/>
    <property type="match status" value="1"/>
</dbReference>
<dbReference type="PATRIC" id="fig|587753.9.peg.5307"/>
<dbReference type="EMBL" id="JSFK01000059">
    <property type="protein sequence ID" value="KHA69831.1"/>
    <property type="molecule type" value="Genomic_DNA"/>
</dbReference>
<gene>
    <name evidence="2" type="ORF">NZ35_28735</name>
</gene>
<accession>A0A0A6FAL0</accession>
<dbReference type="Proteomes" id="UP000030564">
    <property type="component" value="Unassembled WGS sequence"/>
</dbReference>
<evidence type="ECO:0000313" key="2">
    <source>
        <dbReference type="EMBL" id="KHA69831.1"/>
    </source>
</evidence>
<reference evidence="2 3" key="1">
    <citation type="submission" date="2014-10" db="EMBL/GenBank/DDBJ databases">
        <title>Draft genome sequence of Pseudomonas chlororaphis EA105.</title>
        <authorList>
            <person name="McCully L.M."/>
            <person name="Bitzer A.S."/>
            <person name="Spence C."/>
            <person name="Bais H."/>
            <person name="Silby M.W."/>
        </authorList>
    </citation>
    <scope>NUCLEOTIDE SEQUENCE [LARGE SCALE GENOMIC DNA]</scope>
    <source>
        <strain evidence="2 3">EA105</strain>
    </source>
</reference>
<feature type="domain" description="DUF6896" evidence="1">
    <location>
        <begin position="11"/>
        <end position="133"/>
    </location>
</feature>
<protein>
    <recommendedName>
        <fullName evidence="1">DUF6896 domain-containing protein</fullName>
    </recommendedName>
</protein>
<dbReference type="AlphaFoldDB" id="A0A0A6FAL0"/>
<organism evidence="2 3">
    <name type="scientific">Pseudomonas chlororaphis</name>
    <dbReference type="NCBI Taxonomy" id="587753"/>
    <lineage>
        <taxon>Bacteria</taxon>
        <taxon>Pseudomonadati</taxon>
        <taxon>Pseudomonadota</taxon>
        <taxon>Gammaproteobacteria</taxon>
        <taxon>Pseudomonadales</taxon>
        <taxon>Pseudomonadaceae</taxon>
        <taxon>Pseudomonas</taxon>
    </lineage>
</organism>
<dbReference type="OrthoDB" id="8480543at2"/>
<evidence type="ECO:0000259" key="1">
    <source>
        <dbReference type="Pfam" id="PF21837"/>
    </source>
</evidence>
<evidence type="ECO:0000313" key="3">
    <source>
        <dbReference type="Proteomes" id="UP000030564"/>
    </source>
</evidence>
<name>A0A0A6FAL0_9PSED</name>
<comment type="caution">
    <text evidence="2">The sequence shown here is derived from an EMBL/GenBank/DDBJ whole genome shotgun (WGS) entry which is preliminary data.</text>
</comment>